<dbReference type="Proteomes" id="UP001157938">
    <property type="component" value="Unassembled WGS sequence"/>
</dbReference>
<accession>A0ABN8CCA2</accession>
<name>A0ABN8CCA2_9STRA</name>
<evidence type="ECO:0008006" key="3">
    <source>
        <dbReference type="Google" id="ProtNLM"/>
    </source>
</evidence>
<comment type="caution">
    <text evidence="1">The sequence shown here is derived from an EMBL/GenBank/DDBJ whole genome shotgun (WGS) entry which is preliminary data.</text>
</comment>
<dbReference type="EMBL" id="CAKLBC010001372">
    <property type="protein sequence ID" value="CAH0491682.1"/>
    <property type="molecule type" value="Genomic_DNA"/>
</dbReference>
<sequence>MDQGLGEQALVNLLHCSPEQHVAQLEQFEPCALGQRRKASEVNSQATAKSISKTQDELWLEQARNEALNRPVETLSARSNQPKTIRMERPKFDGAAYDCPLSFSRGAMRYGAAHRRRHQDGVVCRVKYAWQSVRVGLLCAYGKRRCVFIMNDL</sequence>
<evidence type="ECO:0000313" key="1">
    <source>
        <dbReference type="EMBL" id="CAH0491682.1"/>
    </source>
</evidence>
<protein>
    <recommendedName>
        <fullName evidence="3">C2H2-type domain-containing protein</fullName>
    </recommendedName>
</protein>
<proteinExistence type="predicted"/>
<gene>
    <name evidence="1" type="ORF">PFR001_LOCUS6933</name>
</gene>
<keyword evidence="2" id="KW-1185">Reference proteome</keyword>
<evidence type="ECO:0000313" key="2">
    <source>
        <dbReference type="Proteomes" id="UP001157938"/>
    </source>
</evidence>
<reference evidence="1 2" key="1">
    <citation type="submission" date="2021-11" db="EMBL/GenBank/DDBJ databases">
        <authorList>
            <person name="Islam A."/>
            <person name="Islam S."/>
            <person name="Flora M.S."/>
            <person name="Rahman M."/>
            <person name="Ziaur R.M."/>
            <person name="Epstein J.H."/>
            <person name="Hassan M."/>
            <person name="Klassen M."/>
            <person name="Woodard K."/>
            <person name="Webb A."/>
            <person name="Webby R.J."/>
            <person name="El Zowalaty M.E."/>
        </authorList>
    </citation>
    <scope>NUCLEOTIDE SEQUENCE [LARGE SCALE GENOMIC DNA]</scope>
    <source>
        <strain evidence="1">Pf1</strain>
    </source>
</reference>
<organism evidence="1 2">
    <name type="scientific">Peronospora farinosa</name>
    <dbReference type="NCBI Taxonomy" id="134698"/>
    <lineage>
        <taxon>Eukaryota</taxon>
        <taxon>Sar</taxon>
        <taxon>Stramenopiles</taxon>
        <taxon>Oomycota</taxon>
        <taxon>Peronosporomycetes</taxon>
        <taxon>Peronosporales</taxon>
        <taxon>Peronosporaceae</taxon>
        <taxon>Peronospora</taxon>
    </lineage>
</organism>